<organism evidence="3">
    <name type="scientific">Caudovirales sp. ctrNG92</name>
    <dbReference type="NCBI Taxonomy" id="2827638"/>
    <lineage>
        <taxon>Viruses</taxon>
        <taxon>Duplodnaviria</taxon>
        <taxon>Heunggongvirae</taxon>
        <taxon>Uroviricota</taxon>
        <taxon>Caudoviricetes</taxon>
    </lineage>
</organism>
<dbReference type="PANTHER" id="PTHR37829:SF3">
    <property type="entry name" value="PROTEIN JAYE-RELATED"/>
    <property type="match status" value="1"/>
</dbReference>
<evidence type="ECO:0000259" key="1">
    <source>
        <dbReference type="Pfam" id="PF04865"/>
    </source>
</evidence>
<dbReference type="EMBL" id="BK032578">
    <property type="protein sequence ID" value="DAF49181.1"/>
    <property type="molecule type" value="Genomic_DNA"/>
</dbReference>
<accession>A0A8S5SDY2</accession>
<dbReference type="InterPro" id="IPR058531">
    <property type="entry name" value="Baseplate_J_M"/>
</dbReference>
<evidence type="ECO:0000259" key="2">
    <source>
        <dbReference type="Pfam" id="PF26078"/>
    </source>
</evidence>
<name>A0A8S5SDY2_9CAUD</name>
<dbReference type="PANTHER" id="PTHR37829">
    <property type="entry name" value="PHAGE-LIKE ELEMENT PBSX PROTEIN XKDT"/>
    <property type="match status" value="1"/>
</dbReference>
<feature type="domain" description="Baseplate protein J-like barrel" evidence="1">
    <location>
        <begin position="92"/>
        <end position="175"/>
    </location>
</feature>
<protein>
    <submittedName>
        <fullName evidence="3">Baseplate assembly protein</fullName>
    </submittedName>
</protein>
<sequence>MPDYMSVDADEMWEQIMTAYMEAGGDILYPGDEKEMVLRVLQSMLLNEAAKTESAIKMTTLRYAEGGYLDVVGENAHCERIQAAKATGRVKITMSATGQSEVIPAGSRMTADGLMYFVTDEAVTASGFAQTAIVGITCETAGEAGNNLTAGTMMQFADSFAAVQSVEIYTATAGGNDQEDDETYRERIRLYGMANVTTGPAERYEAAAKAVSAEIIDVSALKIADGQVGVYLLMEDGADAAALIEAVKTALSDRTERPLTDLVTVAAAKENDYTLKVSYSISQTATGDVSGRVLAAVAAYTQWQDFTLGRAFDPDYLVALLYQAGAARISFAAGSVYNGGTVQYTAVDRDTRSKGTIQLIQAEGD</sequence>
<dbReference type="Pfam" id="PF04865">
    <property type="entry name" value="Baseplate_J"/>
    <property type="match status" value="1"/>
</dbReference>
<reference evidence="3" key="1">
    <citation type="journal article" date="2021" name="Proc. Natl. Acad. Sci. U.S.A.">
        <title>A Catalog of Tens of Thousands of Viruses from Human Metagenomes Reveals Hidden Associations with Chronic Diseases.</title>
        <authorList>
            <person name="Tisza M.J."/>
            <person name="Buck C.B."/>
        </authorList>
    </citation>
    <scope>NUCLEOTIDE SEQUENCE</scope>
    <source>
        <strain evidence="3">CtrNG92</strain>
    </source>
</reference>
<dbReference type="InterPro" id="IPR052399">
    <property type="entry name" value="Phage_Baseplate_Assmbl_Protein"/>
</dbReference>
<dbReference type="Pfam" id="PF26078">
    <property type="entry name" value="Baseplate_J_M"/>
    <property type="match status" value="1"/>
</dbReference>
<feature type="domain" description="Baseplate J-like central" evidence="2">
    <location>
        <begin position="198"/>
        <end position="267"/>
    </location>
</feature>
<evidence type="ECO:0000313" key="3">
    <source>
        <dbReference type="EMBL" id="DAF49181.1"/>
    </source>
</evidence>
<dbReference type="InterPro" id="IPR006949">
    <property type="entry name" value="Barrel_Baseplate_J-like"/>
</dbReference>
<proteinExistence type="predicted"/>